<evidence type="ECO:0000256" key="5">
    <source>
        <dbReference type="ARBA" id="ARBA00022679"/>
    </source>
</evidence>
<evidence type="ECO:0000256" key="4">
    <source>
        <dbReference type="ARBA" id="ARBA00022553"/>
    </source>
</evidence>
<keyword evidence="15" id="KW-1185">Reference proteome</keyword>
<dbReference type="PANTHER" id="PTHR45436:SF5">
    <property type="entry name" value="SENSOR HISTIDINE KINASE TRCS"/>
    <property type="match status" value="1"/>
</dbReference>
<dbReference type="InterPro" id="IPR050428">
    <property type="entry name" value="TCS_sensor_his_kinase"/>
</dbReference>
<dbReference type="InterPro" id="IPR005467">
    <property type="entry name" value="His_kinase_dom"/>
</dbReference>
<evidence type="ECO:0000256" key="3">
    <source>
        <dbReference type="ARBA" id="ARBA00012438"/>
    </source>
</evidence>
<dbReference type="CDD" id="cd00082">
    <property type="entry name" value="HisKA"/>
    <property type="match status" value="1"/>
</dbReference>
<keyword evidence="5" id="KW-0808">Transferase</keyword>
<organism evidence="14 15">
    <name type="scientific">Stackebrandtia albiflava</name>
    <dbReference type="NCBI Taxonomy" id="406432"/>
    <lineage>
        <taxon>Bacteria</taxon>
        <taxon>Bacillati</taxon>
        <taxon>Actinomycetota</taxon>
        <taxon>Actinomycetes</taxon>
        <taxon>Glycomycetales</taxon>
        <taxon>Glycomycetaceae</taxon>
        <taxon>Stackebrandtia</taxon>
    </lineage>
</organism>
<keyword evidence="7 14" id="KW-0418">Kinase</keyword>
<feature type="domain" description="HAMP" evidence="13">
    <location>
        <begin position="98"/>
        <end position="156"/>
    </location>
</feature>
<dbReference type="EC" id="2.7.13.3" evidence="3"/>
<dbReference type="SUPFAM" id="SSF55874">
    <property type="entry name" value="ATPase domain of HSP90 chaperone/DNA topoisomerase II/histidine kinase"/>
    <property type="match status" value="1"/>
</dbReference>
<evidence type="ECO:0000256" key="6">
    <source>
        <dbReference type="ARBA" id="ARBA00022692"/>
    </source>
</evidence>
<dbReference type="PROSITE" id="PS50109">
    <property type="entry name" value="HIS_KIN"/>
    <property type="match status" value="1"/>
</dbReference>
<dbReference type="SMART" id="SM00387">
    <property type="entry name" value="HATPase_c"/>
    <property type="match status" value="1"/>
</dbReference>
<dbReference type="PROSITE" id="PS50885">
    <property type="entry name" value="HAMP"/>
    <property type="match status" value="1"/>
</dbReference>
<proteinExistence type="predicted"/>
<dbReference type="Gene3D" id="3.30.565.10">
    <property type="entry name" value="Histidine kinase-like ATPase, C-terminal domain"/>
    <property type="match status" value="1"/>
</dbReference>
<dbReference type="GO" id="GO:0000155">
    <property type="term" value="F:phosphorelay sensor kinase activity"/>
    <property type="evidence" value="ECO:0007669"/>
    <property type="project" value="InterPro"/>
</dbReference>
<evidence type="ECO:0000256" key="2">
    <source>
        <dbReference type="ARBA" id="ARBA00004236"/>
    </source>
</evidence>
<dbReference type="Pfam" id="PF02518">
    <property type="entry name" value="HATPase_c"/>
    <property type="match status" value="1"/>
</dbReference>
<accession>A0A562VCC7</accession>
<gene>
    <name evidence="14" type="ORF">LX16_1256</name>
</gene>
<comment type="subcellular location">
    <subcellularLocation>
        <location evidence="2">Cell membrane</location>
    </subcellularLocation>
</comment>
<dbReference type="OrthoDB" id="9786919at2"/>
<feature type="transmembrane region" description="Helical" evidence="11">
    <location>
        <begin position="74"/>
        <end position="97"/>
    </location>
</feature>
<sequence>MNARLTIRARLTLVYGGLLLVAGVAVLGITYALVSRRDPEPSLNSVDSPVTGVTGPKHVDESIEDTWRGAMDALMTQGAIAVLLVSAVAVAAGWVVAGRLLRPLHRITETARRIADAPAADRGLHERIGAVGPADEIKELADTFDLMLARLDQSFDGQRRFIGNASHELRTPLAVNRALLELALRREPDSSSAARLAETLLEVNGRHERLIQGLLLLVRSDREVTEPSYVDLADIVDHVVATVSPNGPPIDCRVAEAATTGDPVLLEHLVRNLVENAARYNRPVDGWVTVTGGTDADGRAVLTVENPGPVVAPSEVATLFEPFRRLDRSDSSNAGLGLSIVQAIARAHRGTVTAEARTDGGGMVFTVVLPPPPPE</sequence>
<dbReference type="InterPro" id="IPR003661">
    <property type="entry name" value="HisK_dim/P_dom"/>
</dbReference>
<dbReference type="SMART" id="SM00388">
    <property type="entry name" value="HisKA"/>
    <property type="match status" value="1"/>
</dbReference>
<dbReference type="InterPro" id="IPR003594">
    <property type="entry name" value="HATPase_dom"/>
</dbReference>
<dbReference type="PANTHER" id="PTHR45436">
    <property type="entry name" value="SENSOR HISTIDINE KINASE YKOH"/>
    <property type="match status" value="1"/>
</dbReference>
<protein>
    <recommendedName>
        <fullName evidence="3">histidine kinase</fullName>
        <ecNumber evidence="3">2.7.13.3</ecNumber>
    </recommendedName>
</protein>
<evidence type="ECO:0000313" key="15">
    <source>
        <dbReference type="Proteomes" id="UP000321617"/>
    </source>
</evidence>
<comment type="catalytic activity">
    <reaction evidence="1">
        <text>ATP + protein L-histidine = ADP + protein N-phospho-L-histidine.</text>
        <dbReference type="EC" id="2.7.13.3"/>
    </reaction>
</comment>
<evidence type="ECO:0000256" key="8">
    <source>
        <dbReference type="ARBA" id="ARBA00022989"/>
    </source>
</evidence>
<keyword evidence="10 11" id="KW-0472">Membrane</keyword>
<evidence type="ECO:0000259" key="12">
    <source>
        <dbReference type="PROSITE" id="PS50109"/>
    </source>
</evidence>
<dbReference type="GO" id="GO:0005886">
    <property type="term" value="C:plasma membrane"/>
    <property type="evidence" value="ECO:0007669"/>
    <property type="project" value="UniProtKB-SubCell"/>
</dbReference>
<comment type="caution">
    <text evidence="14">The sequence shown here is derived from an EMBL/GenBank/DDBJ whole genome shotgun (WGS) entry which is preliminary data.</text>
</comment>
<evidence type="ECO:0000256" key="9">
    <source>
        <dbReference type="ARBA" id="ARBA00023012"/>
    </source>
</evidence>
<dbReference type="AlphaFoldDB" id="A0A562VCC7"/>
<dbReference type="SUPFAM" id="SSF47384">
    <property type="entry name" value="Homodimeric domain of signal transducing histidine kinase"/>
    <property type="match status" value="1"/>
</dbReference>
<evidence type="ECO:0000256" key="7">
    <source>
        <dbReference type="ARBA" id="ARBA00022777"/>
    </source>
</evidence>
<dbReference type="Pfam" id="PF00672">
    <property type="entry name" value="HAMP"/>
    <property type="match status" value="1"/>
</dbReference>
<dbReference type="PRINTS" id="PR00344">
    <property type="entry name" value="BCTRLSENSOR"/>
</dbReference>
<evidence type="ECO:0000259" key="13">
    <source>
        <dbReference type="PROSITE" id="PS50885"/>
    </source>
</evidence>
<dbReference type="InterPro" id="IPR036097">
    <property type="entry name" value="HisK_dim/P_sf"/>
</dbReference>
<dbReference type="EMBL" id="VLLL01000005">
    <property type="protein sequence ID" value="TWJ15545.1"/>
    <property type="molecule type" value="Genomic_DNA"/>
</dbReference>
<dbReference type="Gene3D" id="1.10.287.130">
    <property type="match status" value="1"/>
</dbReference>
<dbReference type="CDD" id="cd06225">
    <property type="entry name" value="HAMP"/>
    <property type="match status" value="1"/>
</dbReference>
<keyword evidence="6 11" id="KW-0812">Transmembrane</keyword>
<dbReference type="RefSeq" id="WP_147134403.1">
    <property type="nucleotide sequence ID" value="NZ_BAABIJ010000001.1"/>
</dbReference>
<dbReference type="Proteomes" id="UP000321617">
    <property type="component" value="Unassembled WGS sequence"/>
</dbReference>
<dbReference type="InterPro" id="IPR036890">
    <property type="entry name" value="HATPase_C_sf"/>
</dbReference>
<dbReference type="InterPro" id="IPR003660">
    <property type="entry name" value="HAMP_dom"/>
</dbReference>
<dbReference type="SMART" id="SM00304">
    <property type="entry name" value="HAMP"/>
    <property type="match status" value="1"/>
</dbReference>
<dbReference type="Gene3D" id="6.10.340.10">
    <property type="match status" value="1"/>
</dbReference>
<dbReference type="InterPro" id="IPR004358">
    <property type="entry name" value="Sig_transdc_His_kin-like_C"/>
</dbReference>
<keyword evidence="8 11" id="KW-1133">Transmembrane helix</keyword>
<keyword evidence="9" id="KW-0902">Two-component regulatory system</keyword>
<evidence type="ECO:0000256" key="10">
    <source>
        <dbReference type="ARBA" id="ARBA00023136"/>
    </source>
</evidence>
<feature type="transmembrane region" description="Helical" evidence="11">
    <location>
        <begin position="12"/>
        <end position="34"/>
    </location>
</feature>
<evidence type="ECO:0000313" key="14">
    <source>
        <dbReference type="EMBL" id="TWJ15545.1"/>
    </source>
</evidence>
<evidence type="ECO:0000256" key="1">
    <source>
        <dbReference type="ARBA" id="ARBA00000085"/>
    </source>
</evidence>
<dbReference type="Pfam" id="PF00512">
    <property type="entry name" value="HisKA"/>
    <property type="match status" value="1"/>
</dbReference>
<dbReference type="SUPFAM" id="SSF158472">
    <property type="entry name" value="HAMP domain-like"/>
    <property type="match status" value="1"/>
</dbReference>
<evidence type="ECO:0000256" key="11">
    <source>
        <dbReference type="SAM" id="Phobius"/>
    </source>
</evidence>
<feature type="domain" description="Histidine kinase" evidence="12">
    <location>
        <begin position="164"/>
        <end position="373"/>
    </location>
</feature>
<reference evidence="14 15" key="1">
    <citation type="journal article" date="2013" name="Stand. Genomic Sci.">
        <title>Genomic Encyclopedia of Type Strains, Phase I: The one thousand microbial genomes (KMG-I) project.</title>
        <authorList>
            <person name="Kyrpides N.C."/>
            <person name="Woyke T."/>
            <person name="Eisen J.A."/>
            <person name="Garrity G."/>
            <person name="Lilburn T.G."/>
            <person name="Beck B.J."/>
            <person name="Whitman W.B."/>
            <person name="Hugenholtz P."/>
            <person name="Klenk H.P."/>
        </authorList>
    </citation>
    <scope>NUCLEOTIDE SEQUENCE [LARGE SCALE GENOMIC DNA]</scope>
    <source>
        <strain evidence="14 15">DSM 45044</strain>
    </source>
</reference>
<keyword evidence="4" id="KW-0597">Phosphoprotein</keyword>
<name>A0A562VCC7_9ACTN</name>